<evidence type="ECO:0000256" key="1">
    <source>
        <dbReference type="SAM" id="Phobius"/>
    </source>
</evidence>
<accession>U2PV46</accession>
<feature type="transmembrane region" description="Helical" evidence="1">
    <location>
        <begin position="90"/>
        <end position="107"/>
    </location>
</feature>
<evidence type="ECO:0000313" key="3">
    <source>
        <dbReference type="Proteomes" id="UP000016658"/>
    </source>
</evidence>
<keyword evidence="1" id="KW-0472">Membrane</keyword>
<reference evidence="2 3" key="1">
    <citation type="submission" date="2013-06" db="EMBL/GenBank/DDBJ databases">
        <authorList>
            <person name="Weinstock G."/>
            <person name="Sodergren E."/>
            <person name="Lobos E.A."/>
            <person name="Fulton L."/>
            <person name="Fulton R."/>
            <person name="Courtney L."/>
            <person name="Fronick C."/>
            <person name="O'Laughlin M."/>
            <person name="Godfrey J."/>
            <person name="Wilson R.M."/>
            <person name="Miner T."/>
            <person name="Farmer C."/>
            <person name="Delehaunty K."/>
            <person name="Cordes M."/>
            <person name="Minx P."/>
            <person name="Tomlinson C."/>
            <person name="Chen J."/>
            <person name="Wollam A."/>
            <person name="Pepin K.H."/>
            <person name="Bhonagiri V."/>
            <person name="Zhang X."/>
            <person name="Warren W."/>
            <person name="Mitreva M."/>
            <person name="Mardis E.R."/>
            <person name="Wilson R.K."/>
        </authorList>
    </citation>
    <scope>NUCLEOTIDE SEQUENCE [LARGE SCALE GENOMIC DNA]</scope>
    <source>
        <strain evidence="2 3">ATCC 27803</strain>
    </source>
</reference>
<dbReference type="AlphaFoldDB" id="U2PV46"/>
<feature type="transmembrane region" description="Helical" evidence="1">
    <location>
        <begin position="127"/>
        <end position="144"/>
    </location>
</feature>
<evidence type="ECO:0000313" key="2">
    <source>
        <dbReference type="EMBL" id="ERK47639.1"/>
    </source>
</evidence>
<sequence length="212" mass="25235">MKYIIQCYDCLTKEKYRKELDIHMEDKLEDISKRFFDSKPLGLSYKDPNSIVLSLDYILNDDMEFCWDLSIIDAKFKEILQCYPNPDEQLIFIVNLGGIGCAVGPWWGTDFLEKINEYWIEHPFEVQLLLCALPFIGKKLLFLIKRKTKRYLSTLKCYKESSYVGSIKSKEIWRLEDLKKAIQCNDKEVILFIMYYLGYSYDKESELFEKNK</sequence>
<dbReference type="Proteomes" id="UP000016658">
    <property type="component" value="Unassembled WGS sequence"/>
</dbReference>
<dbReference type="HOGENOM" id="CLU_1298242_0_0_9"/>
<keyword evidence="1" id="KW-1133">Transmembrane helix</keyword>
<organism evidence="2 3">
    <name type="scientific">Faecalitalea cylindroides ATCC 27803</name>
    <dbReference type="NCBI Taxonomy" id="649755"/>
    <lineage>
        <taxon>Bacteria</taxon>
        <taxon>Bacillati</taxon>
        <taxon>Bacillota</taxon>
        <taxon>Erysipelotrichia</taxon>
        <taxon>Erysipelotrichales</taxon>
        <taxon>Erysipelotrichaceae</taxon>
        <taxon>Faecalitalea</taxon>
    </lineage>
</organism>
<name>U2PV46_9FIRM</name>
<proteinExistence type="predicted"/>
<dbReference type="EMBL" id="AWVI01000002">
    <property type="protein sequence ID" value="ERK47639.1"/>
    <property type="molecule type" value="Genomic_DNA"/>
</dbReference>
<comment type="caution">
    <text evidence="2">The sequence shown here is derived from an EMBL/GenBank/DDBJ whole genome shotgun (WGS) entry which is preliminary data.</text>
</comment>
<keyword evidence="1" id="KW-0812">Transmembrane</keyword>
<gene>
    <name evidence="2" type="ORF">HMPREF0367_00013</name>
</gene>
<dbReference type="RefSeq" id="WP_035399925.1">
    <property type="nucleotide sequence ID" value="NZ_KI270947.1"/>
</dbReference>
<protein>
    <submittedName>
        <fullName evidence="2">Uncharacterized protein</fullName>
    </submittedName>
</protein>